<dbReference type="Gene3D" id="3.30.420.10">
    <property type="entry name" value="Ribonuclease H-like superfamily/Ribonuclease H"/>
    <property type="match status" value="3"/>
</dbReference>
<dbReference type="Gene3D" id="1.10.30.50">
    <property type="match status" value="1"/>
</dbReference>
<dbReference type="PROSITE" id="PS51749">
    <property type="entry name" value="HNH_CAS9"/>
    <property type="match status" value="1"/>
</dbReference>
<dbReference type="Pfam" id="PF13395">
    <property type="entry name" value="HNH_4"/>
    <property type="match status" value="1"/>
</dbReference>
<evidence type="ECO:0000313" key="14">
    <source>
        <dbReference type="EMBL" id="KIP62851.1"/>
    </source>
</evidence>
<comment type="function">
    <text evidence="12">CRISPR (clustered regularly interspaced short palindromic repeat) is an adaptive immune system that provides protection against mobile genetic elements (viruses, transposable elements and conjugative plasmids). CRISPR clusters contain spacers, sequences complementary to antecedent mobile elements, and target invading nucleic acids. CRISPR clusters are transcribed and processed into CRISPR RNA (crRNA). In type II CRISPR systems correct processing of pre-crRNA requires a trans-encoded small RNA (tracrRNA), endogenous ribonuclease 3 (rnc) and this protein. The tracrRNA serves as a guide for ribonuclease 3-aided processing of pre-crRNA. Subsequently Cas9/crRNA/tracrRNA endonucleolytically cleaves linear or circular dsDNA target complementary to the spacer; Cas9 is inactive in the absence of the 2 guide RNAs (gRNA). Cas9 recognizes the protospacer adjacent motif (PAM) in the CRISPR repeat sequences to help distinguish self versus nonself, as targets within the bacterial CRISPR locus do not have PAMs. PAM recognition is also required for catalytic activity.</text>
</comment>
<feature type="binding site" evidence="12">
    <location>
        <position position="8"/>
    </location>
    <ligand>
        <name>Mg(2+)</name>
        <dbReference type="ChEBI" id="CHEBI:18420"/>
        <label>1</label>
    </ligand>
</feature>
<dbReference type="Pfam" id="PF18541">
    <property type="entry name" value="RuvC_III"/>
    <property type="match status" value="1"/>
</dbReference>
<dbReference type="STRING" id="1602171.ST44_05190"/>
<accession>A0A0D0IUN5</accession>
<feature type="domain" description="HNH Cas9-type" evidence="13">
    <location>
        <begin position="786"/>
        <end position="963"/>
    </location>
</feature>
<evidence type="ECO:0000256" key="10">
    <source>
        <dbReference type="ARBA" id="ARBA00023211"/>
    </source>
</evidence>
<dbReference type="Proteomes" id="UP000032046">
    <property type="component" value="Unassembled WGS sequence"/>
</dbReference>
<evidence type="ECO:0000256" key="2">
    <source>
        <dbReference type="ARBA" id="ARBA00022722"/>
    </source>
</evidence>
<dbReference type="EMBL" id="JXQK01000050">
    <property type="protein sequence ID" value="KIP62851.1"/>
    <property type="molecule type" value="Genomic_DNA"/>
</dbReference>
<dbReference type="InterPro" id="IPR033114">
    <property type="entry name" value="HNH_CAS9"/>
</dbReference>
<dbReference type="GO" id="GO:0003723">
    <property type="term" value="F:RNA binding"/>
    <property type="evidence" value="ECO:0007669"/>
    <property type="project" value="UniProtKB-UniRule"/>
</dbReference>
<reference evidence="14 15" key="1">
    <citation type="submission" date="2015-01" db="EMBL/GenBank/DDBJ databases">
        <title>Comparative genomics of non-oral Prevotella species.</title>
        <authorList>
            <person name="Accetto T."/>
            <person name="Nograsek B."/>
            <person name="Avgustin G."/>
        </authorList>
    </citation>
    <scope>NUCLEOTIDE SEQUENCE [LARGE SCALE GENOMIC DNA]</scope>
    <source>
        <strain evidence="14 15">P5-119</strain>
    </source>
</reference>
<feature type="active site" description="Proton acceptor for HNH nuclease domain" evidence="12">
    <location>
        <position position="872"/>
    </location>
</feature>
<keyword evidence="3 12" id="KW-0479">Metal-binding</keyword>
<keyword evidence="9 12" id="KW-0238">DNA-binding</keyword>
<evidence type="ECO:0000256" key="3">
    <source>
        <dbReference type="ARBA" id="ARBA00022723"/>
    </source>
</evidence>
<dbReference type="InterPro" id="IPR028629">
    <property type="entry name" value="Cas9"/>
</dbReference>
<dbReference type="GO" id="GO:0016787">
    <property type="term" value="F:hydrolase activity"/>
    <property type="evidence" value="ECO:0007669"/>
    <property type="project" value="UniProtKB-KW"/>
</dbReference>
<evidence type="ECO:0000256" key="7">
    <source>
        <dbReference type="ARBA" id="ARBA00022884"/>
    </source>
</evidence>
<feature type="binding site" evidence="12">
    <location>
        <position position="745"/>
    </location>
    <ligand>
        <name>Mg(2+)</name>
        <dbReference type="ChEBI" id="CHEBI:18420"/>
        <label>2</label>
    </ligand>
</feature>
<evidence type="ECO:0000256" key="11">
    <source>
        <dbReference type="ARBA" id="ARBA00046380"/>
    </source>
</evidence>
<dbReference type="RefSeq" id="WP_042518689.1">
    <property type="nucleotide sequence ID" value="NZ_JXQK01000050.1"/>
</dbReference>
<evidence type="ECO:0000256" key="6">
    <source>
        <dbReference type="ARBA" id="ARBA00022842"/>
    </source>
</evidence>
<dbReference type="InterPro" id="IPR003615">
    <property type="entry name" value="HNH_nuc"/>
</dbReference>
<dbReference type="GO" id="GO:0051607">
    <property type="term" value="P:defense response to virus"/>
    <property type="evidence" value="ECO:0007669"/>
    <property type="project" value="UniProtKB-UniRule"/>
</dbReference>
<sequence length="1516" mass="176748">MKNILGLDLGTNSIGWSVIQEKHNENNECQKLILGAGSRIIPMDAAVLGDFAKGNTISQTKDRTQYRGVRRLRERCLLRRERLFRVLDIMGFLPQHFSNALTRYGKFKDADEEPKIAWRKDDEGKMHFLFADSFNEMIEEFRSVQPELLKRGMKVPYDWTLYYLRKKAMREAVTPFELAWLILSFNQKRGYYQLRGEEEGEADNSKSEEYLAQRVVDVIDTGEKKGKSTWFDIVLENGMVYHRPAEIKPDWIGKTKEFIVTTQFDKDGNPKKDKEGNVKMSFRMPNENDWNLQKKKAEKDIDESGMTVGEYIYNALLHNPKQKIKGKLVRVVERKYYKNELQKILESQKRFIPQLSDSALYEKCIKELYQSNEAYRNSISTRNDFTYLFVDNIIFYQRPLKSKKSLIDNCPYESLAYTKDGEEHKAPVKCIAKSHPLYQEFRLWQFISNLRIYQRQKQVGDKVKLDVDVTDEFLPTDDRRESLFDYLNDKTEIKQDVLLKEFFSMKKPKGKDSVYPYRWNYVEDKSYPCNVTRGKILAKLNRAGISADFLSSNGNEESLWHILYSVEDKGELRKALARFAAKNGLDDAFTEALADIEPYKKEYGAYSAKALKKLLPLMRLGKYWNYDNIAPATKARISKIIDGEYDENIRNRVREKAMSLNSASQFQGLPLWLACYIVYDRHSERADSGRWSSPEDIDKYLSDFKQHSLRNPIVEQVVTETLRTVRDIWKRYGEISEIHVELGREMKNPADKRSKMNRRMLENENANMRAKLLLTEFMNPEFGIENVRSYSPSQQELLRIYEDGAISNAGSEIDDEISDIMSRLSQVDVKKQPTASEVKRYILWLEQNYRSPYTGQMIPLAKLFTPAYEIEHVIPQSRYFDDSFSNKVICEAEVNKLKDRMLGYEFIKQHKGEKVSLSMGGTVEILSPEEYVRHVESQYKNNKAKMRKLLMDDIPDEFINRQLNDSRYISKLIISLLSNIVREEGEEEATSKNVISCNGSITDRLKKDWGINDVWNHIILPRFRRLNELTGTDKFTTSNKEGHEVPEMPLELQKGFNKKRIDHRHHAMDAIVIACITRDHVNLLNNEAAMSKNNANRIQLSKKLRRYESVEIEKDGIRKQISMAKEFKKPWEGFTADVERTLRDIVVSFKQNLRVINKTTNYYQHFKDGKKIYSPQSKGDSWAIRKSMHKETVFGEINIRRIKEVSLKEAMKRIKDIADKELRSKIVELMALQYNEKKIKQYFSDNKDEWSDVNPKKIKIHYFTKETNERFFATRKPLDTSFDKKKIKTQVADTAIQKILLNHLSAHGDKAETAFSPDGIDEMNRNIIELNDGKFHQPILKVRIYEKADKYAVGQQGNKKKKYVEAAKGTNLFFAIYAEEKIDEKTGDTVITRTYDSIPLNVVIDREKRGLSPVPENENGAKPKYVLSPNDLVYVPNEEERETGRICEPLDKERIYKMVSSNKKQAFFIKSEVASTIVDKFEFSALNKQERALSGEMIKEICIPISINRIGEITLR</sequence>
<feature type="binding site" evidence="12">
    <location>
        <position position="741"/>
    </location>
    <ligand>
        <name>Mg(2+)</name>
        <dbReference type="ChEBI" id="CHEBI:18420"/>
        <label>1</label>
    </ligand>
</feature>
<dbReference type="InterPro" id="IPR041383">
    <property type="entry name" value="RuvC_III"/>
</dbReference>
<dbReference type="EC" id="3.1.-.-" evidence="12"/>
<feature type="binding site" evidence="12">
    <location>
        <position position="1066"/>
    </location>
    <ligand>
        <name>Mg(2+)</name>
        <dbReference type="ChEBI" id="CHEBI:18420"/>
        <label>2</label>
    </ligand>
</feature>
<evidence type="ECO:0000256" key="1">
    <source>
        <dbReference type="ARBA" id="ARBA00001946"/>
    </source>
</evidence>
<keyword evidence="7 12" id="KW-0694">RNA-binding</keyword>
<keyword evidence="5 12" id="KW-0378">Hydrolase</keyword>
<feature type="binding site" evidence="12">
    <location>
        <position position="8"/>
    </location>
    <ligand>
        <name>Mg(2+)</name>
        <dbReference type="ChEBI" id="CHEBI:18420"/>
        <label>2</label>
    </ligand>
</feature>
<dbReference type="NCBIfam" id="TIGR01865">
    <property type="entry name" value="cas_Csn1"/>
    <property type="match status" value="1"/>
</dbReference>
<comment type="similarity">
    <text evidence="12">Belongs to the CRISPR-associated Cas9 family.</text>
</comment>
<keyword evidence="10" id="KW-0464">Manganese</keyword>
<evidence type="ECO:0000256" key="9">
    <source>
        <dbReference type="ARBA" id="ARBA00023125"/>
    </source>
</evidence>
<evidence type="ECO:0000256" key="12">
    <source>
        <dbReference type="HAMAP-Rule" id="MF_01480"/>
    </source>
</evidence>
<evidence type="ECO:0000313" key="15">
    <source>
        <dbReference type="Proteomes" id="UP000032046"/>
    </source>
</evidence>
<protein>
    <recommendedName>
        <fullName evidence="12">CRISPR-associated endonuclease Cas9</fullName>
        <ecNumber evidence="12">3.1.-.-</ecNumber>
    </recommendedName>
</protein>
<evidence type="ECO:0000259" key="13">
    <source>
        <dbReference type="PROSITE" id="PS51749"/>
    </source>
</evidence>
<feature type="active site" description="For RuvC-like nuclease domain" evidence="12">
    <location>
        <position position="8"/>
    </location>
</feature>
<proteinExistence type="inferred from homology"/>
<keyword evidence="8 12" id="KW-0051">Antiviral defense</keyword>
<comment type="cofactor">
    <cofactor evidence="1 12">
        <name>Mg(2+)</name>
        <dbReference type="ChEBI" id="CHEBI:18420"/>
    </cofactor>
</comment>
<dbReference type="GO" id="GO:0004519">
    <property type="term" value="F:endonuclease activity"/>
    <property type="evidence" value="ECO:0007669"/>
    <property type="project" value="UniProtKB-UniRule"/>
</dbReference>
<gene>
    <name evidence="12" type="primary">cas9</name>
    <name evidence="14" type="ORF">ST44_05190</name>
</gene>
<keyword evidence="15" id="KW-1185">Reference proteome</keyword>
<dbReference type="HAMAP" id="MF_01480">
    <property type="entry name" value="Cas9"/>
    <property type="match status" value="1"/>
</dbReference>
<keyword evidence="6 12" id="KW-0460">Magnesium</keyword>
<organism evidence="14 15">
    <name type="scientific">Prevotella pectinovora</name>
    <dbReference type="NCBI Taxonomy" id="1602169"/>
    <lineage>
        <taxon>Bacteria</taxon>
        <taxon>Pseudomonadati</taxon>
        <taxon>Bacteroidota</taxon>
        <taxon>Bacteroidia</taxon>
        <taxon>Bacteroidales</taxon>
        <taxon>Prevotellaceae</taxon>
        <taxon>Prevotella</taxon>
    </lineage>
</organism>
<comment type="subunit">
    <text evidence="11 12">Monomer. Binds crRNA and tracrRNA.</text>
</comment>
<evidence type="ECO:0000256" key="4">
    <source>
        <dbReference type="ARBA" id="ARBA00022759"/>
    </source>
</evidence>
<keyword evidence="2 12" id="KW-0540">Nuclease</keyword>
<name>A0A0D0IUN5_9BACT</name>
<keyword evidence="4 12" id="KW-0255">Endonuclease</keyword>
<feature type="binding site" evidence="12">
    <location>
        <position position="745"/>
    </location>
    <ligand>
        <name>Mg(2+)</name>
        <dbReference type="ChEBI" id="CHEBI:18420"/>
        <label>1</label>
    </ligand>
</feature>
<comment type="caution">
    <text evidence="14">The sequence shown here is derived from an EMBL/GenBank/DDBJ whole genome shotgun (WGS) entry which is preliminary data.</text>
</comment>
<dbReference type="GO" id="GO:0043571">
    <property type="term" value="P:maintenance of CRISPR repeat elements"/>
    <property type="evidence" value="ECO:0007669"/>
    <property type="project" value="UniProtKB-UniRule"/>
</dbReference>
<comment type="domain">
    <text evidence="12">Has 2 endonuclease domains. The discontinuous RuvC-like domain cleaves the target DNA noncomplementary to crRNA while the HNH nuclease domain cleaves the target DNA complementary to crRNA.</text>
</comment>
<evidence type="ECO:0000256" key="5">
    <source>
        <dbReference type="ARBA" id="ARBA00022801"/>
    </source>
</evidence>
<dbReference type="InterPro" id="IPR036397">
    <property type="entry name" value="RNaseH_sf"/>
</dbReference>
<evidence type="ECO:0000256" key="8">
    <source>
        <dbReference type="ARBA" id="ARBA00023118"/>
    </source>
</evidence>
<dbReference type="GO" id="GO:0046872">
    <property type="term" value="F:metal ion binding"/>
    <property type="evidence" value="ECO:0007669"/>
    <property type="project" value="UniProtKB-UniRule"/>
</dbReference>
<dbReference type="GO" id="GO:0003677">
    <property type="term" value="F:DNA binding"/>
    <property type="evidence" value="ECO:0007669"/>
    <property type="project" value="UniProtKB-UniRule"/>
</dbReference>